<dbReference type="InterPro" id="IPR045063">
    <property type="entry name" value="Dynamin_N"/>
</dbReference>
<evidence type="ECO:0000256" key="1">
    <source>
        <dbReference type="SAM" id="MobiDB-lite"/>
    </source>
</evidence>
<gene>
    <name evidence="3" type="primary">iniC</name>
    <name evidence="3" type="ORF">CVS47_00533</name>
</gene>
<accession>A0A3Q9IWY3</accession>
<proteinExistence type="predicted"/>
<dbReference type="EMBL" id="CP031423">
    <property type="protein sequence ID" value="AZS35935.1"/>
    <property type="molecule type" value="Genomic_DNA"/>
</dbReference>
<dbReference type="Proteomes" id="UP000276888">
    <property type="component" value="Chromosome"/>
</dbReference>
<dbReference type="PANTHER" id="PTHR43681">
    <property type="entry name" value="TRANSMEMBRANE GTPASE FZO"/>
    <property type="match status" value="1"/>
</dbReference>
<evidence type="ECO:0000313" key="3">
    <source>
        <dbReference type="EMBL" id="AZS35935.1"/>
    </source>
</evidence>
<dbReference type="Pfam" id="PF00350">
    <property type="entry name" value="Dynamin_N"/>
    <property type="match status" value="1"/>
</dbReference>
<dbReference type="InterPro" id="IPR027417">
    <property type="entry name" value="P-loop_NTPase"/>
</dbReference>
<sequence>MSRGASGEVGLLVDLARDVYADDATATDVLQAARARLREPLRLAVAGMVKAGKSTLLNALIGEQIAPTDAGECTRTVTWYRYAKTARVTAHLVGGGEVRLPVRRSAGALVLDLDGRTADDVSRIDVEWPSENLRGTVLIDTPGIASLSERVSARSTRFLTPSDAPSEADAILYLLRHIHASDVSFLEAFHDTAAGAAQTVNAVALLSRADEIGAGRIDSLLSAARIAGRYRADGELRSIALECIPVAGLLAEAARTLRENEFAALRELADLDRSTRDRMLISVDRFTRPTTDCSLSPAQRRALLARFGIFGIRLATALIRGGARTSSELSERLVQQSGLVDVQRFVAEQFRARAGALKARTILDTLERLIRDRPRPGTASVHAGIERIRSSSHDLRELDLLALLRTGGPTVLPEDAVEAERIIGGAGTASLSRLGLGESARPSDVDDRVRSLLGHWRALSESPLSDRRTVETCHVVIRSLEGVAAQRAFDGTSRSDDDGPAVPESDAGAGGRGDGTPADVVLAGGPGKSGR</sequence>
<feature type="domain" description="Dynamin N-terminal" evidence="2">
    <location>
        <begin position="43"/>
        <end position="177"/>
    </location>
</feature>
<dbReference type="PANTHER" id="PTHR43681:SF1">
    <property type="entry name" value="SARCALUMENIN"/>
    <property type="match status" value="1"/>
</dbReference>
<evidence type="ECO:0000259" key="2">
    <source>
        <dbReference type="Pfam" id="PF00350"/>
    </source>
</evidence>
<dbReference type="KEGG" id="mlv:CVS47_00533"/>
<dbReference type="RefSeq" id="WP_127094695.1">
    <property type="nucleotide sequence ID" value="NZ_CP031423.1"/>
</dbReference>
<dbReference type="InterPro" id="IPR051943">
    <property type="entry name" value="TRAFAC_Dynamin-like_GTPase"/>
</dbReference>
<evidence type="ECO:0000313" key="4">
    <source>
        <dbReference type="Proteomes" id="UP000276888"/>
    </source>
</evidence>
<protein>
    <submittedName>
        <fullName evidence="3">Isoniazid-induced protein IniC</fullName>
    </submittedName>
</protein>
<feature type="region of interest" description="Disordered" evidence="1">
    <location>
        <begin position="488"/>
        <end position="531"/>
    </location>
</feature>
<name>A0A3Q9IWY3_9MICO</name>
<keyword evidence="4" id="KW-1185">Reference proteome</keyword>
<dbReference type="SUPFAM" id="SSF52540">
    <property type="entry name" value="P-loop containing nucleoside triphosphate hydrolases"/>
    <property type="match status" value="1"/>
</dbReference>
<reference evidence="3 4" key="1">
    <citation type="submission" date="2018-08" db="EMBL/GenBank/DDBJ databases">
        <title>Microbacterium lemovicicum sp. nov., a bacterium isolated from a natural uranium-rich soil.</title>
        <authorList>
            <person name="ORTET P."/>
        </authorList>
    </citation>
    <scope>NUCLEOTIDE SEQUENCE [LARGE SCALE GENOMIC DNA]</scope>
    <source>
        <strain evidence="3 4">Viu22</strain>
    </source>
</reference>
<dbReference type="Gene3D" id="3.40.50.300">
    <property type="entry name" value="P-loop containing nucleotide triphosphate hydrolases"/>
    <property type="match status" value="1"/>
</dbReference>
<organism evidence="3 4">
    <name type="scientific">Microbacterium lemovicicum</name>
    <dbReference type="NCBI Taxonomy" id="1072463"/>
    <lineage>
        <taxon>Bacteria</taxon>
        <taxon>Bacillati</taxon>
        <taxon>Actinomycetota</taxon>
        <taxon>Actinomycetes</taxon>
        <taxon>Micrococcales</taxon>
        <taxon>Microbacteriaceae</taxon>
        <taxon>Microbacterium</taxon>
    </lineage>
</organism>
<dbReference type="OrthoDB" id="4379468at2"/>
<dbReference type="AlphaFoldDB" id="A0A3Q9IWY3"/>